<dbReference type="RefSeq" id="WP_267950596.1">
    <property type="nucleotide sequence ID" value="NZ_CP113265.1"/>
</dbReference>
<dbReference type="EMBL" id="CP113265">
    <property type="protein sequence ID" value="WAE76830.1"/>
    <property type="molecule type" value="Genomic_DNA"/>
</dbReference>
<evidence type="ECO:0000313" key="2">
    <source>
        <dbReference type="Proteomes" id="UP001156498"/>
    </source>
</evidence>
<accession>A0ABY6YWP5</accession>
<sequence>MTDQRVGDRAALHAHPSVIEVLAADHPAWEISRDREGAAHGHWRATCGEAVVCAPTTADLLLALEAHELERLQEEHVGRWRVWRTPRYWMASALVAGVEPTLMEESAGALEERLLAPGPWGQQVRAGTP</sequence>
<dbReference type="Proteomes" id="UP001156498">
    <property type="component" value="Plasmid p12A09"/>
</dbReference>
<proteinExistence type="predicted"/>
<gene>
    <name evidence="1" type="ORF">OUQ99_31465</name>
</gene>
<name>A0ABY6YWP5_9ACTN</name>
<geneLocation type="plasmid" evidence="1 2">
    <name>p12A09</name>
</geneLocation>
<protein>
    <submittedName>
        <fullName evidence="1">Uncharacterized protein</fullName>
    </submittedName>
</protein>
<organism evidence="1 2">
    <name type="scientific">Streptomonospora nanhaiensis</name>
    <dbReference type="NCBI Taxonomy" id="1323731"/>
    <lineage>
        <taxon>Bacteria</taxon>
        <taxon>Bacillati</taxon>
        <taxon>Actinomycetota</taxon>
        <taxon>Actinomycetes</taxon>
        <taxon>Streptosporangiales</taxon>
        <taxon>Nocardiopsidaceae</taxon>
        <taxon>Streptomonospora</taxon>
    </lineage>
</organism>
<keyword evidence="2" id="KW-1185">Reference proteome</keyword>
<evidence type="ECO:0000313" key="1">
    <source>
        <dbReference type="EMBL" id="WAE76830.1"/>
    </source>
</evidence>
<reference evidence="1 2" key="1">
    <citation type="journal article" date="2013" name="Int. J. Syst. Evol. Microbiol.">
        <title>Description of Streptomonospora sediminis sp. nov. and Streptomonospora nanhaiensis sp. nov., and reclassification of Nocardiopsis arabia Hozzein &amp; Goodfellow 2008 as Streptomonospora arabica comb. nov. and emended description of the genus Streptomonospora.</title>
        <authorList>
            <person name="Zhang D.F."/>
            <person name="Pan H.Q."/>
            <person name="He J."/>
            <person name="Zhang X.M."/>
            <person name="Zhang Y.G."/>
            <person name="Klenk H.P."/>
            <person name="Hu J.C."/>
            <person name="Li W.J."/>
        </authorList>
    </citation>
    <scope>NUCLEOTIDE SEQUENCE [LARGE SCALE GENOMIC DNA]</scope>
    <source>
        <strain evidence="1 2">12A09</strain>
    </source>
</reference>
<keyword evidence="1" id="KW-0614">Plasmid</keyword>